<feature type="modified residue" description="N6-(pyridoxal phosphate)lysine" evidence="5">
    <location>
        <position position="51"/>
    </location>
</feature>
<feature type="active site" description="Nucleophile" evidence="4">
    <location>
        <position position="78"/>
    </location>
</feature>
<dbReference type="InterPro" id="IPR001926">
    <property type="entry name" value="TrpB-like_PALP"/>
</dbReference>
<dbReference type="Proteomes" id="UP000466517">
    <property type="component" value="Chromosome"/>
</dbReference>
<accession>A0A7I7XI03</accession>
<proteinExistence type="inferred from homology"/>
<evidence type="ECO:0000256" key="3">
    <source>
        <dbReference type="ARBA" id="ARBA00022898"/>
    </source>
</evidence>
<dbReference type="SUPFAM" id="SSF53686">
    <property type="entry name" value="Tryptophan synthase beta subunit-like PLP-dependent enzymes"/>
    <property type="match status" value="1"/>
</dbReference>
<comment type="similarity">
    <text evidence="2">Belongs to the ACC deaminase/D-cysteine desulfhydrase family.</text>
</comment>
<sequence>MSTPPTDRVALASWPTPMEAAPRLAAEIGLRADGLWLKRDDLTGLAAGGNKIRKLEWTLAAALAEGADTVVTTGAPQSNHARLTAAAAARLGLRAVLVFPGAPASGVQGNLLLDGLLGATIVWTGDVAGGHEALGAAAASTADELREQGRHPVIIPFGGSNAVGAQGYRLAGREIAGQRPDCAHVVCAVGSGGTMAGLVAALGAHRVLGVHTGAVPDARAQVAALLADMGESTVAEDLRIREDQVGSGYEALTATAAEALRLAARTEGLVLDPTYTARALAGLVAEIEDGTIGAADEVVFLASGGLPGLFGHPRAASLVE</sequence>
<keyword evidence="3 5" id="KW-0663">Pyridoxal phosphate</keyword>
<dbReference type="PANTHER" id="PTHR43780:SF2">
    <property type="entry name" value="1-AMINOCYCLOPROPANE-1-CARBOXYLATE DEAMINASE-RELATED"/>
    <property type="match status" value="1"/>
</dbReference>
<name>A0A7I7XI03_9MYCO</name>
<dbReference type="GO" id="GO:0019148">
    <property type="term" value="F:D-cysteine desulfhydrase activity"/>
    <property type="evidence" value="ECO:0007669"/>
    <property type="project" value="TreeGrafter"/>
</dbReference>
<dbReference type="InterPro" id="IPR036052">
    <property type="entry name" value="TrpB-like_PALP_sf"/>
</dbReference>
<evidence type="ECO:0000256" key="2">
    <source>
        <dbReference type="ARBA" id="ARBA00008639"/>
    </source>
</evidence>
<organism evidence="7 8">
    <name type="scientific">Mycolicibacterium madagascariense</name>
    <dbReference type="NCBI Taxonomy" id="212765"/>
    <lineage>
        <taxon>Bacteria</taxon>
        <taxon>Bacillati</taxon>
        <taxon>Actinomycetota</taxon>
        <taxon>Actinomycetes</taxon>
        <taxon>Mycobacteriales</taxon>
        <taxon>Mycobacteriaceae</taxon>
        <taxon>Mycolicibacterium</taxon>
    </lineage>
</organism>
<dbReference type="KEGG" id="mmag:MMAD_31310"/>
<comment type="cofactor">
    <cofactor evidence="1">
        <name>pyridoxal 5'-phosphate</name>
        <dbReference type="ChEBI" id="CHEBI:597326"/>
    </cofactor>
</comment>
<keyword evidence="8" id="KW-1185">Reference proteome</keyword>
<feature type="domain" description="Tryptophan synthase beta chain-like PALP" evidence="6">
    <location>
        <begin position="11"/>
        <end position="304"/>
    </location>
</feature>
<dbReference type="InterPro" id="IPR027278">
    <property type="entry name" value="ACCD_DCysDesulf"/>
</dbReference>
<dbReference type="EMBL" id="AP022610">
    <property type="protein sequence ID" value="BBZ28836.1"/>
    <property type="molecule type" value="Genomic_DNA"/>
</dbReference>
<evidence type="ECO:0000256" key="1">
    <source>
        <dbReference type="ARBA" id="ARBA00001933"/>
    </source>
</evidence>
<gene>
    <name evidence="7" type="ORF">MMAD_31310</name>
</gene>
<dbReference type="AlphaFoldDB" id="A0A7I7XI03"/>
<evidence type="ECO:0000259" key="6">
    <source>
        <dbReference type="Pfam" id="PF00291"/>
    </source>
</evidence>
<dbReference type="PIRSF" id="PIRSF006278">
    <property type="entry name" value="ACCD_DCysDesulf"/>
    <property type="match status" value="1"/>
</dbReference>
<dbReference type="Pfam" id="PF00291">
    <property type="entry name" value="PALP"/>
    <property type="match status" value="1"/>
</dbReference>
<dbReference type="RefSeq" id="WP_163738870.1">
    <property type="nucleotide sequence ID" value="NZ_AP022610.1"/>
</dbReference>
<reference evidence="7 8" key="1">
    <citation type="journal article" date="2019" name="Emerg. Microbes Infect.">
        <title>Comprehensive subspecies identification of 175 nontuberculous mycobacteria species based on 7547 genomic profiles.</title>
        <authorList>
            <person name="Matsumoto Y."/>
            <person name="Kinjo T."/>
            <person name="Motooka D."/>
            <person name="Nabeya D."/>
            <person name="Jung N."/>
            <person name="Uechi K."/>
            <person name="Horii T."/>
            <person name="Iida T."/>
            <person name="Fujita J."/>
            <person name="Nakamura S."/>
        </authorList>
    </citation>
    <scope>NUCLEOTIDE SEQUENCE [LARGE SCALE GENOMIC DNA]</scope>
    <source>
        <strain evidence="7 8">JCM 13574</strain>
    </source>
</reference>
<evidence type="ECO:0000256" key="4">
    <source>
        <dbReference type="PIRSR" id="PIRSR006278-1"/>
    </source>
</evidence>
<evidence type="ECO:0000313" key="7">
    <source>
        <dbReference type="EMBL" id="BBZ28836.1"/>
    </source>
</evidence>
<evidence type="ECO:0000256" key="5">
    <source>
        <dbReference type="PIRSR" id="PIRSR006278-2"/>
    </source>
</evidence>
<protein>
    <submittedName>
        <fullName evidence="7">D-cysteine desulfhydrase</fullName>
    </submittedName>
</protein>
<evidence type="ECO:0000313" key="8">
    <source>
        <dbReference type="Proteomes" id="UP000466517"/>
    </source>
</evidence>
<dbReference type="GO" id="GO:1901605">
    <property type="term" value="P:alpha-amino acid metabolic process"/>
    <property type="evidence" value="ECO:0007669"/>
    <property type="project" value="UniProtKB-ARBA"/>
</dbReference>
<dbReference type="Gene3D" id="3.40.50.1100">
    <property type="match status" value="2"/>
</dbReference>
<dbReference type="PANTHER" id="PTHR43780">
    <property type="entry name" value="1-AMINOCYCLOPROPANE-1-CARBOXYLATE DEAMINASE-RELATED"/>
    <property type="match status" value="1"/>
</dbReference>